<protein>
    <recommendedName>
        <fullName evidence="1">ParB-like N-terminal domain-containing protein</fullName>
    </recommendedName>
</protein>
<evidence type="ECO:0000313" key="3">
    <source>
        <dbReference type="Proteomes" id="UP000049077"/>
    </source>
</evidence>
<dbReference type="EMBL" id="CCJX01000029">
    <property type="protein sequence ID" value="CDS96235.1"/>
    <property type="molecule type" value="Genomic_DNA"/>
</dbReference>
<evidence type="ECO:0000313" key="2">
    <source>
        <dbReference type="EMBL" id="CDS96235.1"/>
    </source>
</evidence>
<dbReference type="InterPro" id="IPR036086">
    <property type="entry name" value="ParB/Sulfiredoxin_sf"/>
</dbReference>
<dbReference type="InterPro" id="IPR050336">
    <property type="entry name" value="Chromosome_partition/occlusion"/>
</dbReference>
<dbReference type="Gene3D" id="3.90.1530.10">
    <property type="entry name" value="Conserved hypothetical protein from pyrococcus furiosus pfu- 392566-001, ParB domain"/>
    <property type="match status" value="1"/>
</dbReference>
<feature type="domain" description="ParB-like N-terminal" evidence="1">
    <location>
        <begin position="60"/>
        <end position="156"/>
    </location>
</feature>
<dbReference type="Proteomes" id="UP000049077">
    <property type="component" value="Unassembled WGS sequence"/>
</dbReference>
<sequence length="217" mass="24755">MEKSVMESEPELAYQHRPNKPLKVPKYSKKQVINKVAIYNKAAKVLIELIPDLPPACHVEIIPLEEIEANQYNPNKMAPPESNLLKTSMEKNGVTMPILVNRLKTSEKKYVVIDGFHRFQLLLNHPELQTLKGYIPAVVLNLPEEKCMSASVRHNLARGSHQVELTANLIIQLREMGWANNKICYELGMDQDEVLRLQQVTGLAAAFKDQDFSRSWE</sequence>
<dbReference type="SUPFAM" id="SSF110849">
    <property type="entry name" value="ParB/Sulfiredoxin"/>
    <property type="match status" value="1"/>
</dbReference>
<proteinExistence type="predicted"/>
<dbReference type="Pfam" id="PF02195">
    <property type="entry name" value="ParB_N"/>
    <property type="match status" value="1"/>
</dbReference>
<gene>
    <name evidence="2" type="ORF">VCR4J5_1240041</name>
</gene>
<dbReference type="CDD" id="cd16397">
    <property type="entry name" value="IbrB_like"/>
    <property type="match status" value="1"/>
</dbReference>
<evidence type="ECO:0000259" key="1">
    <source>
        <dbReference type="SMART" id="SM00470"/>
    </source>
</evidence>
<name>A0ABP1WM73_9VIBR</name>
<accession>A0ABP1WM73</accession>
<reference evidence="2 3" key="1">
    <citation type="submission" date="2014-06" db="EMBL/GenBank/DDBJ databases">
        <authorList>
            <person name="Le Roux F."/>
        </authorList>
    </citation>
    <scope>NUCLEOTIDE SEQUENCE [LARGE SCALE GENOMIC DNA]</scope>
    <source>
        <strain evidence="2 3">J5-4</strain>
    </source>
</reference>
<organism evidence="2 3">
    <name type="scientific">Vibrio crassostreae</name>
    <dbReference type="NCBI Taxonomy" id="246167"/>
    <lineage>
        <taxon>Bacteria</taxon>
        <taxon>Pseudomonadati</taxon>
        <taxon>Pseudomonadota</taxon>
        <taxon>Gammaproteobacteria</taxon>
        <taxon>Vibrionales</taxon>
        <taxon>Vibrionaceae</taxon>
        <taxon>Vibrio</taxon>
    </lineage>
</organism>
<keyword evidence="3" id="KW-1185">Reference proteome</keyword>
<dbReference type="PANTHER" id="PTHR33375:SF1">
    <property type="entry name" value="CHROMOSOME-PARTITIONING PROTEIN PARB-RELATED"/>
    <property type="match status" value="1"/>
</dbReference>
<dbReference type="InterPro" id="IPR003115">
    <property type="entry name" value="ParB_N"/>
</dbReference>
<dbReference type="PANTHER" id="PTHR33375">
    <property type="entry name" value="CHROMOSOME-PARTITIONING PROTEIN PARB-RELATED"/>
    <property type="match status" value="1"/>
</dbReference>
<dbReference type="SMART" id="SM00470">
    <property type="entry name" value="ParB"/>
    <property type="match status" value="1"/>
</dbReference>
<comment type="caution">
    <text evidence="2">The sequence shown here is derived from an EMBL/GenBank/DDBJ whole genome shotgun (WGS) entry which is preliminary data.</text>
</comment>